<proteinExistence type="predicted"/>
<keyword evidence="3" id="KW-1185">Reference proteome</keyword>
<reference evidence="2 3" key="1">
    <citation type="submission" date="2024-05" db="EMBL/GenBank/DDBJ databases">
        <title>Genome sequencing and assembly of Indian major carp, Cirrhinus mrigala (Hamilton, 1822).</title>
        <authorList>
            <person name="Mohindra V."/>
            <person name="Chowdhury L.M."/>
            <person name="Lal K."/>
            <person name="Jena J.K."/>
        </authorList>
    </citation>
    <scope>NUCLEOTIDE SEQUENCE [LARGE SCALE GENOMIC DNA]</scope>
    <source>
        <strain evidence="2">CM1030</strain>
        <tissue evidence="2">Blood</tissue>
    </source>
</reference>
<evidence type="ECO:0000313" key="2">
    <source>
        <dbReference type="EMBL" id="KAL0167629.1"/>
    </source>
</evidence>
<name>A0ABD0P0I6_CIRMR</name>
<sequence length="60" mass="6216">KGSSACVKAPLVASDSSSSGSDSEEEEDRTNIITESVATANAKENVKLSVDAKNEKAVFI</sequence>
<comment type="caution">
    <text evidence="2">The sequence shown here is derived from an EMBL/GenBank/DDBJ whole genome shotgun (WGS) entry which is preliminary data.</text>
</comment>
<gene>
    <name evidence="2" type="ORF">M9458_035851</name>
</gene>
<evidence type="ECO:0000256" key="1">
    <source>
        <dbReference type="SAM" id="MobiDB-lite"/>
    </source>
</evidence>
<protein>
    <submittedName>
        <fullName evidence="2">Uncharacterized protein</fullName>
    </submittedName>
</protein>
<evidence type="ECO:0000313" key="3">
    <source>
        <dbReference type="Proteomes" id="UP001529510"/>
    </source>
</evidence>
<dbReference type="AlphaFoldDB" id="A0ABD0P0I6"/>
<organism evidence="2 3">
    <name type="scientific">Cirrhinus mrigala</name>
    <name type="common">Mrigala</name>
    <dbReference type="NCBI Taxonomy" id="683832"/>
    <lineage>
        <taxon>Eukaryota</taxon>
        <taxon>Metazoa</taxon>
        <taxon>Chordata</taxon>
        <taxon>Craniata</taxon>
        <taxon>Vertebrata</taxon>
        <taxon>Euteleostomi</taxon>
        <taxon>Actinopterygii</taxon>
        <taxon>Neopterygii</taxon>
        <taxon>Teleostei</taxon>
        <taxon>Ostariophysi</taxon>
        <taxon>Cypriniformes</taxon>
        <taxon>Cyprinidae</taxon>
        <taxon>Labeoninae</taxon>
        <taxon>Labeonini</taxon>
        <taxon>Cirrhinus</taxon>
    </lineage>
</organism>
<dbReference type="Proteomes" id="UP001529510">
    <property type="component" value="Unassembled WGS sequence"/>
</dbReference>
<feature type="non-terminal residue" evidence="2">
    <location>
        <position position="1"/>
    </location>
</feature>
<feature type="non-terminal residue" evidence="2">
    <location>
        <position position="60"/>
    </location>
</feature>
<dbReference type="EMBL" id="JAMKFB020000018">
    <property type="protein sequence ID" value="KAL0167629.1"/>
    <property type="molecule type" value="Genomic_DNA"/>
</dbReference>
<accession>A0ABD0P0I6</accession>
<feature type="region of interest" description="Disordered" evidence="1">
    <location>
        <begin position="1"/>
        <end position="30"/>
    </location>
</feature>